<evidence type="ECO:0000313" key="3">
    <source>
        <dbReference type="Proteomes" id="UP000092876"/>
    </source>
</evidence>
<sequence>MTKTLLPLVLGVSSLATMVHANEDINLQGYYKSKAAIKFAVDKIQQNKVEFMNLDKALTLSPSTSPQTLVSIDDLANSKPAHSDVFVSKVKEFKLTNKVCVISKDGATIAFEADDGATTCAFDLDKVHKAMAKTTEDLVFFKRYGTGEETQYTIDKISLIGLDISNTFLYTSKGKLLGDIVKVKTSPAGKYTVEHYVDAGPEDGTKIGFKAYQWADDMVDGQKATVNSVSYHYGSKVTLDSKKTAFHWAIKDDVVPSNANGDFYFAGAVRRLARSSVDNSIEQKDTYSSKAPSDLIAYNFNNANKLVGLSPDACTIKQIADGKATVTWYTGFNRGKDCSATAADLAGKKKVTTSTLTNDGSKKVSVASLKKSASDIFQAVELDATSASGLTDAEFTAMKAKYDAATKQYKDFNSIQFWK</sequence>
<organism evidence="2 3">
    <name type="scientific">Vibrio atlanticus</name>
    <dbReference type="NCBI Taxonomy" id="693153"/>
    <lineage>
        <taxon>Bacteria</taxon>
        <taxon>Pseudomonadati</taxon>
        <taxon>Pseudomonadota</taxon>
        <taxon>Gammaproteobacteria</taxon>
        <taxon>Vibrionales</taxon>
        <taxon>Vibrionaceae</taxon>
        <taxon>Vibrio</taxon>
    </lineage>
</organism>
<evidence type="ECO:0000256" key="1">
    <source>
        <dbReference type="SAM" id="SignalP"/>
    </source>
</evidence>
<dbReference type="GeneID" id="94234642"/>
<dbReference type="EMBL" id="FLQP01000074">
    <property type="protein sequence ID" value="SBS67930.1"/>
    <property type="molecule type" value="Genomic_DNA"/>
</dbReference>
<accession>A0A1C3J2P0</accession>
<protein>
    <submittedName>
        <fullName evidence="2">Uncharacterized protein</fullName>
    </submittedName>
</protein>
<proteinExistence type="predicted"/>
<reference evidence="3" key="1">
    <citation type="submission" date="2016-06" db="EMBL/GenBank/DDBJ databases">
        <authorList>
            <person name="Rodrigo-Torres Lidia"/>
            <person name="Arahal R.David."/>
        </authorList>
    </citation>
    <scope>NUCLEOTIDE SEQUENCE [LARGE SCALE GENOMIC DNA]</scope>
    <source>
        <strain evidence="3">CECT 7223</strain>
    </source>
</reference>
<dbReference type="AlphaFoldDB" id="A0A1C3J2P0"/>
<gene>
    <name evidence="2" type="ORF">VAT7223_03963</name>
</gene>
<name>A0A1C3J2P0_9VIBR</name>
<keyword evidence="1" id="KW-0732">Signal</keyword>
<dbReference type="Proteomes" id="UP000092876">
    <property type="component" value="Unassembled WGS sequence"/>
</dbReference>
<dbReference type="RefSeq" id="WP_065680210.1">
    <property type="nucleotide sequence ID" value="NZ_AP025461.1"/>
</dbReference>
<feature type="chain" id="PRO_5008676226" evidence="1">
    <location>
        <begin position="22"/>
        <end position="419"/>
    </location>
</feature>
<feature type="signal peptide" evidence="1">
    <location>
        <begin position="1"/>
        <end position="21"/>
    </location>
</feature>
<evidence type="ECO:0000313" key="2">
    <source>
        <dbReference type="EMBL" id="SBS67930.1"/>
    </source>
</evidence>